<keyword evidence="4" id="KW-0227">DNA damage</keyword>
<keyword evidence="2" id="KW-0489">Methyltransferase</keyword>
<organism evidence="9 10">
    <name type="scientific">Adlercreutzia hattorii</name>
    <dbReference type="NCBI Taxonomy" id="2707299"/>
    <lineage>
        <taxon>Bacteria</taxon>
        <taxon>Bacillati</taxon>
        <taxon>Actinomycetota</taxon>
        <taxon>Coriobacteriia</taxon>
        <taxon>Eggerthellales</taxon>
        <taxon>Eggerthellaceae</taxon>
        <taxon>Adlercreutzia</taxon>
    </lineage>
</organism>
<dbReference type="InterPro" id="IPR036388">
    <property type="entry name" value="WH-like_DNA-bd_sf"/>
</dbReference>
<proteinExistence type="predicted"/>
<dbReference type="SUPFAM" id="SSF46767">
    <property type="entry name" value="Methylated DNA-protein cysteine methyltransferase, C-terminal domain"/>
    <property type="match status" value="1"/>
</dbReference>
<dbReference type="NCBIfam" id="TIGR00589">
    <property type="entry name" value="ogt"/>
    <property type="match status" value="1"/>
</dbReference>
<dbReference type="Pfam" id="PF01035">
    <property type="entry name" value="DNA_binding_1"/>
    <property type="match status" value="1"/>
</dbReference>
<reference evidence="10" key="2">
    <citation type="submission" date="2020-03" db="EMBL/GenBank/DDBJ databases">
        <title>Complete Genome Sequence of Adlercreutzia sp. strain 8CFCBH1 Producing Equol, Isolated from Healthy Japanese Feces.</title>
        <authorList>
            <person name="Ogata Y."/>
            <person name="Sakamoto M."/>
            <person name="Ohkuma M."/>
            <person name="Hattori M."/>
            <person name="Suda W."/>
        </authorList>
    </citation>
    <scope>NUCLEOTIDE SEQUENCE [LARGE SCALE GENOMIC DNA]</scope>
    <source>
        <strain evidence="10">8CFCBH1</strain>
    </source>
</reference>
<comment type="catalytic activity">
    <reaction evidence="6">
        <text>a 6-O-methyl-2'-deoxyguanosine in DNA + L-cysteinyl-[protein] = S-methyl-L-cysteinyl-[protein] + a 2'-deoxyguanosine in DNA</text>
        <dbReference type="Rhea" id="RHEA:24000"/>
        <dbReference type="Rhea" id="RHEA-COMP:10131"/>
        <dbReference type="Rhea" id="RHEA-COMP:10132"/>
        <dbReference type="Rhea" id="RHEA-COMP:11367"/>
        <dbReference type="Rhea" id="RHEA-COMP:11368"/>
        <dbReference type="ChEBI" id="CHEBI:29950"/>
        <dbReference type="ChEBI" id="CHEBI:82612"/>
        <dbReference type="ChEBI" id="CHEBI:85445"/>
        <dbReference type="ChEBI" id="CHEBI:85448"/>
        <dbReference type="EC" id="2.1.1.63"/>
    </reaction>
</comment>
<dbReference type="GO" id="GO:0006281">
    <property type="term" value="P:DNA repair"/>
    <property type="evidence" value="ECO:0007669"/>
    <property type="project" value="UniProtKB-KW"/>
</dbReference>
<evidence type="ECO:0000313" key="10">
    <source>
        <dbReference type="Proteomes" id="UP000501727"/>
    </source>
</evidence>
<dbReference type="Proteomes" id="UP000501727">
    <property type="component" value="Chromosome"/>
</dbReference>
<dbReference type="Gene3D" id="1.10.10.10">
    <property type="entry name" value="Winged helix-like DNA-binding domain superfamily/Winged helix DNA-binding domain"/>
    <property type="match status" value="1"/>
</dbReference>
<evidence type="ECO:0000256" key="7">
    <source>
        <dbReference type="SAM" id="MobiDB-lite"/>
    </source>
</evidence>
<dbReference type="InterPro" id="IPR052520">
    <property type="entry name" value="ATL_DNA_repair"/>
</dbReference>
<keyword evidence="5" id="KW-0234">DNA repair</keyword>
<dbReference type="InterPro" id="IPR001497">
    <property type="entry name" value="MethylDNA_cys_MeTrfase_AS"/>
</dbReference>
<reference evidence="10" key="1">
    <citation type="journal article" date="2020" name="Microbiol. Resour. Announc.">
        <title>Complete Genome Sequence of Adlercreutzia sp. Strain 8CFCBH1, a Potent Producer of Equol, Isolated from Healthy Japanese Feces.</title>
        <authorList>
            <person name="Ogata Y."/>
            <person name="Sakamoto M."/>
            <person name="Ohkuma M."/>
            <person name="Hattori M."/>
            <person name="Suda W."/>
        </authorList>
    </citation>
    <scope>NUCLEOTIDE SEQUENCE [LARGE SCALE GENOMIC DNA]</scope>
    <source>
        <strain evidence="10">8CFCBH1</strain>
    </source>
</reference>
<dbReference type="PANTHER" id="PTHR42942">
    <property type="entry name" value="6-O-METHYLGUANINE DNA METHYLTRANSFERASE"/>
    <property type="match status" value="1"/>
</dbReference>
<dbReference type="InterPro" id="IPR036217">
    <property type="entry name" value="MethylDNA_cys_MeTrfase_DNAb"/>
</dbReference>
<dbReference type="InterPro" id="IPR014048">
    <property type="entry name" value="MethylDNA_cys_MeTrfase_DNA-bd"/>
</dbReference>
<dbReference type="CDD" id="cd06445">
    <property type="entry name" value="ATase"/>
    <property type="match status" value="1"/>
</dbReference>
<dbReference type="KEGG" id="ahat:ADCFC_06660"/>
<comment type="catalytic activity">
    <reaction evidence="1">
        <text>a 4-O-methyl-thymidine in DNA + L-cysteinyl-[protein] = a thymidine in DNA + S-methyl-L-cysteinyl-[protein]</text>
        <dbReference type="Rhea" id="RHEA:53428"/>
        <dbReference type="Rhea" id="RHEA-COMP:10131"/>
        <dbReference type="Rhea" id="RHEA-COMP:10132"/>
        <dbReference type="Rhea" id="RHEA-COMP:13555"/>
        <dbReference type="Rhea" id="RHEA-COMP:13556"/>
        <dbReference type="ChEBI" id="CHEBI:29950"/>
        <dbReference type="ChEBI" id="CHEBI:82612"/>
        <dbReference type="ChEBI" id="CHEBI:137386"/>
        <dbReference type="ChEBI" id="CHEBI:137387"/>
        <dbReference type="EC" id="2.1.1.63"/>
    </reaction>
</comment>
<dbReference type="PROSITE" id="PS00374">
    <property type="entry name" value="MGMT"/>
    <property type="match status" value="1"/>
</dbReference>
<evidence type="ECO:0000256" key="2">
    <source>
        <dbReference type="ARBA" id="ARBA00022603"/>
    </source>
</evidence>
<sequence>MVAPISEERTEGDLMGDYANRVFAVVRRIPRGKVATYGQVARLIGAPRTARYVGYALHANPEPGTDPGCIPCHRVVFKDGRMATGFAFGGPDEQRGMLAAEGIAFDEEGRVLMEEFQWDGRPESAAPGENDMPTAPPPDFDWEAELAEHPLHHCETCAAPRPDCKKERHA</sequence>
<accession>A0A6F8SK19</accession>
<keyword evidence="10" id="KW-1185">Reference proteome</keyword>
<evidence type="ECO:0000313" key="9">
    <source>
        <dbReference type="EMBL" id="BCA88047.1"/>
    </source>
</evidence>
<dbReference type="AlphaFoldDB" id="A0A6F8SK19"/>
<dbReference type="EMBL" id="AP022829">
    <property type="protein sequence ID" value="BCA88047.1"/>
    <property type="molecule type" value="Genomic_DNA"/>
</dbReference>
<feature type="region of interest" description="Disordered" evidence="7">
    <location>
        <begin position="121"/>
        <end position="140"/>
    </location>
</feature>
<dbReference type="GO" id="GO:0032259">
    <property type="term" value="P:methylation"/>
    <property type="evidence" value="ECO:0007669"/>
    <property type="project" value="UniProtKB-KW"/>
</dbReference>
<evidence type="ECO:0000256" key="4">
    <source>
        <dbReference type="ARBA" id="ARBA00022763"/>
    </source>
</evidence>
<feature type="domain" description="Methylated-DNA-[protein]-cysteine S-methyltransferase DNA binding" evidence="8">
    <location>
        <begin position="19"/>
        <end position="103"/>
    </location>
</feature>
<evidence type="ECO:0000256" key="5">
    <source>
        <dbReference type="ARBA" id="ARBA00023204"/>
    </source>
</evidence>
<evidence type="ECO:0000259" key="8">
    <source>
        <dbReference type="Pfam" id="PF01035"/>
    </source>
</evidence>
<evidence type="ECO:0000256" key="1">
    <source>
        <dbReference type="ARBA" id="ARBA00001286"/>
    </source>
</evidence>
<gene>
    <name evidence="9" type="ORF">ADCFC_05450</name>
</gene>
<keyword evidence="3" id="KW-0808">Transferase</keyword>
<evidence type="ECO:0000256" key="3">
    <source>
        <dbReference type="ARBA" id="ARBA00022679"/>
    </source>
</evidence>
<evidence type="ECO:0000256" key="6">
    <source>
        <dbReference type="ARBA" id="ARBA00049348"/>
    </source>
</evidence>
<dbReference type="GO" id="GO:0003908">
    <property type="term" value="F:methylated-DNA-[protein]-cysteine S-methyltransferase activity"/>
    <property type="evidence" value="ECO:0007669"/>
    <property type="project" value="UniProtKB-EC"/>
</dbReference>
<dbReference type="PANTHER" id="PTHR42942:SF1">
    <property type="entry name" value="ALKYLTRANSFERASE-LIKE PROTEIN 1"/>
    <property type="match status" value="1"/>
</dbReference>
<name>A0A6F8SK19_9ACTN</name>
<protein>
    <recommendedName>
        <fullName evidence="8">Methylated-DNA-[protein]-cysteine S-methyltransferase DNA binding domain-containing protein</fullName>
    </recommendedName>
</protein>